<dbReference type="RefSeq" id="WP_311731522.1">
    <property type="nucleotide sequence ID" value="NZ_JAVRFD010000905.1"/>
</dbReference>
<dbReference type="EMBL" id="JAVRFD010000905">
    <property type="protein sequence ID" value="MDT0551253.1"/>
    <property type="molecule type" value="Genomic_DNA"/>
</dbReference>
<evidence type="ECO:0000256" key="5">
    <source>
        <dbReference type="ARBA" id="ARBA00022989"/>
    </source>
</evidence>
<dbReference type="Proteomes" id="UP001180754">
    <property type="component" value="Unassembled WGS sequence"/>
</dbReference>
<evidence type="ECO:0000259" key="8">
    <source>
        <dbReference type="Pfam" id="PF03176"/>
    </source>
</evidence>
<keyword evidence="4 7" id="KW-0812">Transmembrane</keyword>
<name>A0ABU2XZD1_9ACTN</name>
<evidence type="ECO:0000256" key="4">
    <source>
        <dbReference type="ARBA" id="ARBA00022692"/>
    </source>
</evidence>
<evidence type="ECO:0000256" key="6">
    <source>
        <dbReference type="ARBA" id="ARBA00023136"/>
    </source>
</evidence>
<dbReference type="PANTHER" id="PTHR33406">
    <property type="entry name" value="MEMBRANE PROTEIN MJ1562-RELATED"/>
    <property type="match status" value="1"/>
</dbReference>
<feature type="non-terminal residue" evidence="9">
    <location>
        <position position="142"/>
    </location>
</feature>
<organism evidence="9 10">
    <name type="scientific">Streptomyces lonegramiae</name>
    <dbReference type="NCBI Taxonomy" id="3075524"/>
    <lineage>
        <taxon>Bacteria</taxon>
        <taxon>Bacillati</taxon>
        <taxon>Actinomycetota</taxon>
        <taxon>Actinomycetes</taxon>
        <taxon>Kitasatosporales</taxon>
        <taxon>Streptomycetaceae</taxon>
        <taxon>Streptomyces</taxon>
    </lineage>
</organism>
<sequence length="142" mass="15318">MGVLAAMLGALTLTPALIGLFSRRGWVEPRAARISRRWRKIGTAVARWPGPILVVAAGALIVCTVPLLGAKISFAELSAQPASTDSSRGYQAVHGRFPDNRLLPEIVSIQADRDLRTPAGLITIERVTRKVLEVRGVRTVQS</sequence>
<keyword evidence="6 7" id="KW-0472">Membrane</keyword>
<proteinExistence type="inferred from homology"/>
<evidence type="ECO:0000313" key="10">
    <source>
        <dbReference type="Proteomes" id="UP001180754"/>
    </source>
</evidence>
<gene>
    <name evidence="9" type="ORF">RND15_52755</name>
</gene>
<keyword evidence="10" id="KW-1185">Reference proteome</keyword>
<protein>
    <submittedName>
        <fullName evidence="9">MMPL family transporter</fullName>
    </submittedName>
</protein>
<reference evidence="9" key="1">
    <citation type="submission" date="2024-05" db="EMBL/GenBank/DDBJ databases">
        <title>30 novel species of actinomycetes from the DSMZ collection.</title>
        <authorList>
            <person name="Nouioui I."/>
        </authorList>
    </citation>
    <scope>NUCLEOTIDE SEQUENCE</scope>
    <source>
        <strain evidence="9">DSM 41529</strain>
    </source>
</reference>
<feature type="domain" description="Membrane transport protein MMPL" evidence="8">
    <location>
        <begin position="1"/>
        <end position="52"/>
    </location>
</feature>
<feature type="transmembrane region" description="Helical" evidence="7">
    <location>
        <begin position="6"/>
        <end position="27"/>
    </location>
</feature>
<comment type="similarity">
    <text evidence="2">Belongs to the resistance-nodulation-cell division (RND) (TC 2.A.6) family. MmpL subfamily.</text>
</comment>
<keyword evidence="5 7" id="KW-1133">Transmembrane helix</keyword>
<comment type="subcellular location">
    <subcellularLocation>
        <location evidence="1">Cell membrane</location>
        <topology evidence="1">Multi-pass membrane protein</topology>
    </subcellularLocation>
</comment>
<evidence type="ECO:0000256" key="3">
    <source>
        <dbReference type="ARBA" id="ARBA00022475"/>
    </source>
</evidence>
<dbReference type="PANTHER" id="PTHR33406:SF6">
    <property type="entry name" value="MEMBRANE PROTEIN YDGH-RELATED"/>
    <property type="match status" value="1"/>
</dbReference>
<evidence type="ECO:0000256" key="1">
    <source>
        <dbReference type="ARBA" id="ARBA00004651"/>
    </source>
</evidence>
<dbReference type="InterPro" id="IPR050545">
    <property type="entry name" value="Mycobact_MmpL"/>
</dbReference>
<comment type="caution">
    <text evidence="9">The sequence shown here is derived from an EMBL/GenBank/DDBJ whole genome shotgun (WGS) entry which is preliminary data.</text>
</comment>
<evidence type="ECO:0000313" key="9">
    <source>
        <dbReference type="EMBL" id="MDT0551253.1"/>
    </source>
</evidence>
<evidence type="ECO:0000256" key="2">
    <source>
        <dbReference type="ARBA" id="ARBA00010157"/>
    </source>
</evidence>
<accession>A0ABU2XZD1</accession>
<evidence type="ECO:0000256" key="7">
    <source>
        <dbReference type="SAM" id="Phobius"/>
    </source>
</evidence>
<dbReference type="Pfam" id="PF03176">
    <property type="entry name" value="MMPL"/>
    <property type="match status" value="1"/>
</dbReference>
<feature type="transmembrane region" description="Helical" evidence="7">
    <location>
        <begin position="48"/>
        <end position="69"/>
    </location>
</feature>
<keyword evidence="3" id="KW-1003">Cell membrane</keyword>
<dbReference type="InterPro" id="IPR004869">
    <property type="entry name" value="MMPL_dom"/>
</dbReference>